<dbReference type="Proteomes" id="UP000768646">
    <property type="component" value="Unassembled WGS sequence"/>
</dbReference>
<organism evidence="1 2">
    <name type="scientific">Pneumocystis oryctolagi</name>
    <dbReference type="NCBI Taxonomy" id="42067"/>
    <lineage>
        <taxon>Eukaryota</taxon>
        <taxon>Fungi</taxon>
        <taxon>Dikarya</taxon>
        <taxon>Ascomycota</taxon>
        <taxon>Taphrinomycotina</taxon>
        <taxon>Pneumocystomycetes</taxon>
        <taxon>Pneumocystaceae</taxon>
        <taxon>Pneumocystis</taxon>
    </lineage>
</organism>
<accession>A0ACB7CBQ4</accession>
<reference evidence="1 2" key="1">
    <citation type="journal article" date="2021" name="Commun. Biol.">
        <title>Genomic insights into the host specific adaptation of the Pneumocystis genus.</title>
        <authorList>
            <person name="Cisse O.H."/>
            <person name="Ma L."/>
            <person name="Dekker J.P."/>
            <person name="Khil P.P."/>
            <person name="Youn J.-H."/>
            <person name="Brenchley J.M."/>
            <person name="Blair R."/>
            <person name="Pahar B."/>
            <person name="Chabe M."/>
            <person name="Van Rompay K.K.A."/>
            <person name="Keesler R."/>
            <person name="Sukura A."/>
            <person name="Hirsch V."/>
            <person name="Kutty G."/>
            <person name="Liu Y."/>
            <person name="Peng L."/>
            <person name="Chen J."/>
            <person name="Song J."/>
            <person name="Weissenbacher-Lang C."/>
            <person name="Xu J."/>
            <person name="Upham N.S."/>
            <person name="Stajich J.E."/>
            <person name="Cuomo C.A."/>
            <person name="Cushion M.T."/>
            <person name="Kovacs J.A."/>
        </authorList>
    </citation>
    <scope>NUCLEOTIDE SEQUENCE [LARGE SCALE GENOMIC DNA]</scope>
    <source>
        <strain evidence="1 2">RABM</strain>
    </source>
</reference>
<comment type="caution">
    <text evidence="1">The sequence shown here is derived from an EMBL/GenBank/DDBJ whole genome shotgun (WGS) entry which is preliminary data.</text>
</comment>
<evidence type="ECO:0000313" key="1">
    <source>
        <dbReference type="EMBL" id="KAG4305046.1"/>
    </source>
</evidence>
<protein>
    <submittedName>
        <fullName evidence="1">Uncharacterized protein</fullName>
    </submittedName>
</protein>
<sequence length="403" mass="47140">MGDVFYIIYSFIGFLCSIIPSVWHWKYRNIAPLCLIFWVSLSNLICFLNSIIWFHGIEAKYTGYIYCDVAIKLTLAATSGELGAVAAISHYLSRIMKPMHSSMQTKIFKRRQAIEDLFMSFTCPVIIVCLHYIVQSARYVIDGINGCVPWSDRSWPAVLIILIWPPILGTIGAYYSVKVIFLYFKKQKKFQSILKDSKSSITLSRFIRLIGICSLLITVYLPLNIYALYTNVDIIIKSNIKYSWQHVHQWHQKPVLLSNNNVSFNRWLVPSNGIVIFIFFGMGSDAIVMYKEMARKLYIIKCFDFFKKIFKRKTKNTENSQDYYNSYDFEKSLDRCPPLFYNQIRDARIIDSDSLTDYSSILPVYTDYNRSYNFTDVPVYSHSRNNRCSPFEKCEYEFQNDKI</sequence>
<name>A0ACB7CBQ4_9ASCO</name>
<proteinExistence type="predicted"/>
<gene>
    <name evidence="1" type="ORF">PORY_001721</name>
</gene>
<evidence type="ECO:0000313" key="2">
    <source>
        <dbReference type="Proteomes" id="UP000768646"/>
    </source>
</evidence>
<keyword evidence="2" id="KW-1185">Reference proteome</keyword>
<dbReference type="EMBL" id="JABTEG010000005">
    <property type="protein sequence ID" value="KAG4305046.1"/>
    <property type="molecule type" value="Genomic_DNA"/>
</dbReference>